<sequence length="66" mass="6934">MDTGTSDHKPLEAKAIEAAYEELQRQAAENPSVLRVRKDGDRAVIDGSVDLDALVMVIVGSVAGGP</sequence>
<comment type="caution">
    <text evidence="1">The sequence shown here is derived from an EMBL/GenBank/DDBJ whole genome shotgun (WGS) entry which is preliminary data.</text>
</comment>
<organism evidence="1 2">
    <name type="scientific">Neorhizobium turbinariae</name>
    <dbReference type="NCBI Taxonomy" id="2937795"/>
    <lineage>
        <taxon>Bacteria</taxon>
        <taxon>Pseudomonadati</taxon>
        <taxon>Pseudomonadota</taxon>
        <taxon>Alphaproteobacteria</taxon>
        <taxon>Hyphomicrobiales</taxon>
        <taxon>Rhizobiaceae</taxon>
        <taxon>Rhizobium/Agrobacterium group</taxon>
        <taxon>Neorhizobium</taxon>
    </lineage>
</organism>
<dbReference type="Proteomes" id="UP001202827">
    <property type="component" value="Unassembled WGS sequence"/>
</dbReference>
<dbReference type="EMBL" id="JALPRY010000018">
    <property type="protein sequence ID" value="MCK8781627.1"/>
    <property type="molecule type" value="Genomic_DNA"/>
</dbReference>
<name>A0ABT0IUS8_9HYPH</name>
<gene>
    <name evidence="1" type="ORF">M0654_16730</name>
</gene>
<protein>
    <submittedName>
        <fullName evidence="1">Uncharacterized protein</fullName>
    </submittedName>
</protein>
<reference evidence="1 2" key="1">
    <citation type="submission" date="2022-04" db="EMBL/GenBank/DDBJ databases">
        <title>Rhizobium coralii sp. nov., isolated from coral Turbinaria peltata.</title>
        <authorList>
            <person name="Sun H."/>
        </authorList>
    </citation>
    <scope>NUCLEOTIDE SEQUENCE [LARGE SCALE GENOMIC DNA]</scope>
    <source>
        <strain evidence="1 2">NTR19</strain>
    </source>
</reference>
<evidence type="ECO:0000313" key="2">
    <source>
        <dbReference type="Proteomes" id="UP001202827"/>
    </source>
</evidence>
<dbReference type="RefSeq" id="WP_248684074.1">
    <property type="nucleotide sequence ID" value="NZ_JALPRY010000018.1"/>
</dbReference>
<keyword evidence="2" id="KW-1185">Reference proteome</keyword>
<evidence type="ECO:0000313" key="1">
    <source>
        <dbReference type="EMBL" id="MCK8781627.1"/>
    </source>
</evidence>
<proteinExistence type="predicted"/>
<accession>A0ABT0IUS8</accession>